<evidence type="ECO:0000313" key="2">
    <source>
        <dbReference type="EMBL" id="MDT0576488.1"/>
    </source>
</evidence>
<keyword evidence="3" id="KW-1185">Reference proteome</keyword>
<reference evidence="2 3" key="1">
    <citation type="submission" date="2023-09" db="EMBL/GenBank/DDBJ databases">
        <authorList>
            <person name="Rey-Velasco X."/>
        </authorList>
    </citation>
    <scope>NUCLEOTIDE SEQUENCE [LARGE SCALE GENOMIC DNA]</scope>
    <source>
        <strain evidence="2 3">F390</strain>
    </source>
</reference>
<feature type="domain" description="WGR" evidence="1">
    <location>
        <begin position="19"/>
        <end position="74"/>
    </location>
</feature>
<protein>
    <submittedName>
        <fullName evidence="2">WGR domain-containing protein</fullName>
    </submittedName>
</protein>
<dbReference type="CDD" id="cd07996">
    <property type="entry name" value="WGR_MMR_like"/>
    <property type="match status" value="1"/>
</dbReference>
<evidence type="ECO:0000313" key="3">
    <source>
        <dbReference type="Proteomes" id="UP001259803"/>
    </source>
</evidence>
<accession>A0ABU2ZIP7</accession>
<comment type="caution">
    <text evidence="2">The sequence shown here is derived from an EMBL/GenBank/DDBJ whole genome shotgun (WGS) entry which is preliminary data.</text>
</comment>
<dbReference type="Proteomes" id="UP001259803">
    <property type="component" value="Unassembled WGS sequence"/>
</dbReference>
<dbReference type="RefSeq" id="WP_311341063.1">
    <property type="nucleotide sequence ID" value="NZ_JAVRHS010000007.1"/>
</dbReference>
<dbReference type="Pfam" id="PF05406">
    <property type="entry name" value="WGR"/>
    <property type="match status" value="1"/>
</dbReference>
<gene>
    <name evidence="2" type="ORF">RM533_09835</name>
</gene>
<dbReference type="InterPro" id="IPR049809">
    <property type="entry name" value="YehF/YfeS-like_WGR"/>
</dbReference>
<organism evidence="2 3">
    <name type="scientific">Croceicoccus esteveae</name>
    <dbReference type="NCBI Taxonomy" id="3075597"/>
    <lineage>
        <taxon>Bacteria</taxon>
        <taxon>Pseudomonadati</taxon>
        <taxon>Pseudomonadota</taxon>
        <taxon>Alphaproteobacteria</taxon>
        <taxon>Sphingomonadales</taxon>
        <taxon>Erythrobacteraceae</taxon>
        <taxon>Croceicoccus</taxon>
    </lineage>
</organism>
<sequence length="96" mass="11044">MSNVFVMAKHFECREHWRAVDTARNIARDYQLTVTLDLFGWTVVERHWGRIGCNGKGARDSFPNAASARQFVDAVRRRRGSAKHRIGIAYRPVEQA</sequence>
<name>A0ABU2ZIP7_9SPHN</name>
<dbReference type="InterPro" id="IPR036930">
    <property type="entry name" value="WGR_dom_sf"/>
</dbReference>
<proteinExistence type="predicted"/>
<evidence type="ECO:0000259" key="1">
    <source>
        <dbReference type="Pfam" id="PF05406"/>
    </source>
</evidence>
<dbReference type="EMBL" id="JAVRHS010000007">
    <property type="protein sequence ID" value="MDT0576488.1"/>
    <property type="molecule type" value="Genomic_DNA"/>
</dbReference>
<dbReference type="InterPro" id="IPR008893">
    <property type="entry name" value="WGR_domain"/>
</dbReference>
<dbReference type="SUPFAM" id="SSF142921">
    <property type="entry name" value="WGR domain-like"/>
    <property type="match status" value="1"/>
</dbReference>